<feature type="compositionally biased region" description="Polar residues" evidence="1">
    <location>
        <begin position="33"/>
        <end position="45"/>
    </location>
</feature>
<accession>A0A386H1Y2</accession>
<name>A0A386H1Y2_9CLOT</name>
<evidence type="ECO:0000313" key="2">
    <source>
        <dbReference type="EMBL" id="AYD39721.1"/>
    </source>
</evidence>
<feature type="region of interest" description="Disordered" evidence="1">
    <location>
        <begin position="33"/>
        <end position="55"/>
    </location>
</feature>
<dbReference type="AlphaFoldDB" id="A0A386H1Y2"/>
<reference evidence="2 3" key="1">
    <citation type="journal article" date="2019" name="Int. J. Syst. Evol. Microbiol.">
        <title>Clostridium fermenticellae sp. nov., isolated from the mud in a fermentation cellar for the production of the Chinese liquor, baijiu.</title>
        <authorList>
            <person name="Xu P.X."/>
            <person name="Chai L.J."/>
            <person name="Qiu T."/>
            <person name="Zhang X.J."/>
            <person name="Lu Z.M."/>
            <person name="Xiao C."/>
            <person name="Wang S.T."/>
            <person name="Shen C.H."/>
            <person name="Shi J.S."/>
            <person name="Xu Z.H."/>
        </authorList>
    </citation>
    <scope>NUCLEOTIDE SEQUENCE [LARGE SCALE GENOMIC DNA]</scope>
    <source>
        <strain evidence="2 3">JN500901</strain>
    </source>
</reference>
<dbReference type="Proteomes" id="UP000266301">
    <property type="component" value="Chromosome"/>
</dbReference>
<dbReference type="OrthoDB" id="9852878at2"/>
<dbReference type="EMBL" id="CP032416">
    <property type="protein sequence ID" value="AYD39721.1"/>
    <property type="molecule type" value="Genomic_DNA"/>
</dbReference>
<gene>
    <name evidence="2" type="ORF">D4Z93_03970</name>
</gene>
<evidence type="ECO:0000313" key="3">
    <source>
        <dbReference type="Proteomes" id="UP000266301"/>
    </source>
</evidence>
<organism evidence="2 3">
    <name type="scientific">Clostridium fermenticellae</name>
    <dbReference type="NCBI Taxonomy" id="2068654"/>
    <lineage>
        <taxon>Bacteria</taxon>
        <taxon>Bacillati</taxon>
        <taxon>Bacillota</taxon>
        <taxon>Clostridia</taxon>
        <taxon>Eubacteriales</taxon>
        <taxon>Clostridiaceae</taxon>
        <taxon>Clostridium</taxon>
    </lineage>
</organism>
<sequence>MSKHHERGRGNPLNDILKGIDINQVISLMSSLGMNKGNNNTSNRRMPNAYTGNKGGRDAQDFAKLLANPKFLDIVNSLSRKINDKNIDEQTKQDEIKNAFNRVNALIKRNRS</sequence>
<dbReference type="KEGG" id="cfer:D4Z93_03970"/>
<dbReference type="RefSeq" id="WP_119970581.1">
    <property type="nucleotide sequence ID" value="NZ_CP032416.1"/>
</dbReference>
<keyword evidence="3" id="KW-1185">Reference proteome</keyword>
<proteinExistence type="predicted"/>
<protein>
    <submittedName>
        <fullName evidence="2">Uncharacterized protein</fullName>
    </submittedName>
</protein>
<evidence type="ECO:0000256" key="1">
    <source>
        <dbReference type="SAM" id="MobiDB-lite"/>
    </source>
</evidence>